<accession>A0A9N7G8Z2</accession>
<evidence type="ECO:0000313" key="3">
    <source>
        <dbReference type="Proteomes" id="UP000077462"/>
    </source>
</evidence>
<dbReference type="GO" id="GO:0003677">
    <property type="term" value="F:DNA binding"/>
    <property type="evidence" value="ECO:0007669"/>
    <property type="project" value="InterPro"/>
</dbReference>
<sequence length="450" mass="52658">MNKLSKIISILYWYQVMHSKKHLSFSAIISMIADKFAGIEDRSGKNSSNSIADIMLSGLACMYFQSVSLLEFQRRMERKEQRNNLRSMFTVQSLPSDQGMRNVIDQVDSDVAFRPIFKELFSKLQRGKHLEQYQIFPGKYLLNVDGTQYYSSDKVSCKRCLIRGHKNNQYHCHQVLQGAIVKFGLRQVIPVMPEEIRVQDGDEKEDCETNAFKRFLTRFRKDHDKLGIIINADALYATTPVIETIRDHKANYIFKINPNNHKTLMDNVQSLDKSKIETLSLRKNKLIIEWVNDVELFTSTKVRTNYIAAWELVPQKDGSNKSQYYGKWITDLEITSDNAKTIIDGARAHWKIENECFNSLKNHGYNIEHNYGHGSENLCYNFYNFTLLAFTIHQIHQLVDKLFQEMREQFGRLGSLWERIRSLVDLLFFESMEMLWEILSGKRDYRVPPI</sequence>
<dbReference type="Pfam" id="PF01609">
    <property type="entry name" value="DDE_Tnp_1"/>
    <property type="match status" value="1"/>
</dbReference>
<dbReference type="AlphaFoldDB" id="A0A9N7G8Z2"/>
<proteinExistence type="predicted"/>
<dbReference type="EMBL" id="CP010969">
    <property type="protein sequence ID" value="AJQ51948.1"/>
    <property type="molecule type" value="Genomic_DNA"/>
</dbReference>
<protein>
    <recommendedName>
        <fullName evidence="1">Transposase IS4-like domain-containing protein</fullName>
    </recommendedName>
</protein>
<name>A0A9N7G8Z2_RICCR</name>
<dbReference type="Proteomes" id="UP000077462">
    <property type="component" value="Chromosome"/>
</dbReference>
<feature type="domain" description="Transposase IS4-like" evidence="1">
    <location>
        <begin position="208"/>
        <end position="375"/>
    </location>
</feature>
<dbReference type="GO" id="GO:0004803">
    <property type="term" value="F:transposase activity"/>
    <property type="evidence" value="ECO:0007669"/>
    <property type="project" value="InterPro"/>
</dbReference>
<evidence type="ECO:0000259" key="1">
    <source>
        <dbReference type="Pfam" id="PF01609"/>
    </source>
</evidence>
<dbReference type="GO" id="GO:0006313">
    <property type="term" value="P:DNA transposition"/>
    <property type="evidence" value="ECO:0007669"/>
    <property type="project" value="InterPro"/>
</dbReference>
<evidence type="ECO:0000313" key="2">
    <source>
        <dbReference type="EMBL" id="AJQ51948.1"/>
    </source>
</evidence>
<dbReference type="InterPro" id="IPR002559">
    <property type="entry name" value="Transposase_11"/>
</dbReference>
<gene>
    <name evidence="2" type="ORF">UQ52_04430</name>
</gene>
<reference evidence="2 3" key="1">
    <citation type="journal article" date="2016" name="Genome Announc.">
        <title>Genome Sequence of the Tick-Borne Pathogen Rickettsia raoultii.</title>
        <authorList>
            <person name="El Karkouri K."/>
            <person name="Mediannikov O."/>
            <person name="Robert C."/>
            <person name="Raoult D."/>
            <person name="Fournier P.E."/>
        </authorList>
    </citation>
    <scope>NUCLEOTIDE SEQUENCE [LARGE SCALE GENOMIC DNA]</scope>
    <source>
        <strain evidence="2 3">Khabarovsk</strain>
    </source>
</reference>
<organism evidence="2 3">
    <name type="scientific">Rickettsia conorii subsp. raoultii</name>
    <dbReference type="NCBI Taxonomy" id="369822"/>
    <lineage>
        <taxon>Bacteria</taxon>
        <taxon>Pseudomonadati</taxon>
        <taxon>Pseudomonadota</taxon>
        <taxon>Alphaproteobacteria</taxon>
        <taxon>Rickettsiales</taxon>
        <taxon>Rickettsiaceae</taxon>
        <taxon>Rickettsieae</taxon>
        <taxon>Rickettsia</taxon>
        <taxon>spotted fever group</taxon>
    </lineage>
</organism>
<dbReference type="RefSeq" id="WP_064463936.1">
    <property type="nucleotide sequence ID" value="NZ_CP010969.1"/>
</dbReference>